<feature type="domain" description="AB hydrolase-1" evidence="3">
    <location>
        <begin position="62"/>
        <end position="303"/>
    </location>
</feature>
<accession>A0ABQ0IJX8</accession>
<evidence type="ECO:0000313" key="5">
    <source>
        <dbReference type="Proteomes" id="UP000035021"/>
    </source>
</evidence>
<protein>
    <recommendedName>
        <fullName evidence="3">AB hydrolase-1 domain-containing protein</fullName>
    </recommendedName>
</protein>
<feature type="signal peptide" evidence="2">
    <location>
        <begin position="1"/>
        <end position="25"/>
    </location>
</feature>
<dbReference type="Proteomes" id="UP000035021">
    <property type="component" value="Unassembled WGS sequence"/>
</dbReference>
<evidence type="ECO:0000313" key="4">
    <source>
        <dbReference type="EMBL" id="GAC83879.1"/>
    </source>
</evidence>
<sequence>MSGLGRAVIAGLVVGSMLCACGTDASDPDSASDVAGRVEVGEGRHLYLDCRGEGSPTVVLQSGFGNAGDIWELSETDSPAVQPALAETTRVCAYDRPGSLVTTTVDDGKVSDSGRTEPARSDQVPMPRDPAEVVAELHELLDAAGEAGPYLLVGHSMGGPLQALFAATYPDETAGLVLVDAPMPELRDSVTPDQWELIAHPKLAPGTYPEEYIAESYSMDMLLDEVEAAGPLPSVPVAVLVRGREEPMPDPPPENADDYQALADAWPRAQAAFAASLPDAELTTVPGTTHHIQNQRPDAVVDAVDKVRNRAKG</sequence>
<comment type="caution">
    <text evidence="4">The sequence shown here is derived from an EMBL/GenBank/DDBJ whole genome shotgun (WGS) entry which is preliminary data.</text>
</comment>
<dbReference type="Pfam" id="PF12697">
    <property type="entry name" value="Abhydrolase_6"/>
    <property type="match status" value="1"/>
</dbReference>
<dbReference type="InterPro" id="IPR029058">
    <property type="entry name" value="AB_hydrolase_fold"/>
</dbReference>
<feature type="compositionally biased region" description="Basic and acidic residues" evidence="1">
    <location>
        <begin position="106"/>
        <end position="120"/>
    </location>
</feature>
<dbReference type="PANTHER" id="PTHR43798">
    <property type="entry name" value="MONOACYLGLYCEROL LIPASE"/>
    <property type="match status" value="1"/>
</dbReference>
<dbReference type="Gene3D" id="3.40.50.1820">
    <property type="entry name" value="alpha/beta hydrolase"/>
    <property type="match status" value="1"/>
</dbReference>
<feature type="chain" id="PRO_5046691117" description="AB hydrolase-1 domain-containing protein" evidence="2">
    <location>
        <begin position="26"/>
        <end position="313"/>
    </location>
</feature>
<dbReference type="EMBL" id="BAOQ01000016">
    <property type="protein sequence ID" value="GAC83879.1"/>
    <property type="molecule type" value="Genomic_DNA"/>
</dbReference>
<keyword evidence="5" id="KW-1185">Reference proteome</keyword>
<dbReference type="PANTHER" id="PTHR43798:SF33">
    <property type="entry name" value="HYDROLASE, PUTATIVE (AFU_ORTHOLOGUE AFUA_2G14860)-RELATED"/>
    <property type="match status" value="1"/>
</dbReference>
<name>A0ABQ0IJX8_9ACTN</name>
<dbReference type="SUPFAM" id="SSF53474">
    <property type="entry name" value="alpha/beta-Hydrolases"/>
    <property type="match status" value="1"/>
</dbReference>
<proteinExistence type="predicted"/>
<dbReference type="InterPro" id="IPR000073">
    <property type="entry name" value="AB_hydrolase_1"/>
</dbReference>
<reference evidence="4 5" key="1">
    <citation type="submission" date="2013-02" db="EMBL/GenBank/DDBJ databases">
        <title>Whole genome shotgun sequence of Gordonia paraffinivorans NBRC 108238.</title>
        <authorList>
            <person name="Isaki-Nakamura S."/>
            <person name="Hosoyama A."/>
            <person name="Tsuchikane K."/>
            <person name="Ando Y."/>
            <person name="Baba S."/>
            <person name="Ohji S."/>
            <person name="Hamada M."/>
            <person name="Tamura T."/>
            <person name="Yamazoe A."/>
            <person name="Yamazaki S."/>
            <person name="Fujita N."/>
        </authorList>
    </citation>
    <scope>NUCLEOTIDE SEQUENCE [LARGE SCALE GENOMIC DNA]</scope>
    <source>
        <strain evidence="4 5">NBRC 108238</strain>
    </source>
</reference>
<evidence type="ECO:0000259" key="3">
    <source>
        <dbReference type="Pfam" id="PF12697"/>
    </source>
</evidence>
<evidence type="ECO:0000256" key="2">
    <source>
        <dbReference type="SAM" id="SignalP"/>
    </source>
</evidence>
<dbReference type="InterPro" id="IPR050266">
    <property type="entry name" value="AB_hydrolase_sf"/>
</dbReference>
<organism evidence="4 5">
    <name type="scientific">Gordonia paraffinivorans NBRC 108238</name>
    <dbReference type="NCBI Taxonomy" id="1223543"/>
    <lineage>
        <taxon>Bacteria</taxon>
        <taxon>Bacillati</taxon>
        <taxon>Actinomycetota</taxon>
        <taxon>Actinomycetes</taxon>
        <taxon>Mycobacteriales</taxon>
        <taxon>Gordoniaceae</taxon>
        <taxon>Gordonia</taxon>
    </lineage>
</organism>
<dbReference type="PROSITE" id="PS51257">
    <property type="entry name" value="PROKAR_LIPOPROTEIN"/>
    <property type="match status" value="1"/>
</dbReference>
<evidence type="ECO:0000256" key="1">
    <source>
        <dbReference type="SAM" id="MobiDB-lite"/>
    </source>
</evidence>
<feature type="region of interest" description="Disordered" evidence="1">
    <location>
        <begin position="105"/>
        <end position="128"/>
    </location>
</feature>
<gene>
    <name evidence="4" type="ORF">GP2_016_00120</name>
</gene>
<keyword evidence="2" id="KW-0732">Signal</keyword>
<dbReference type="RefSeq" id="WP_006900113.1">
    <property type="nucleotide sequence ID" value="NZ_BAOQ01000016.1"/>
</dbReference>